<evidence type="ECO:0000313" key="2">
    <source>
        <dbReference type="Proteomes" id="UP000177486"/>
    </source>
</evidence>
<dbReference type="EMBL" id="MHMQ01000032">
    <property type="protein sequence ID" value="OGZ29783.1"/>
    <property type="molecule type" value="Genomic_DNA"/>
</dbReference>
<dbReference type="AlphaFoldDB" id="A0A1G2EVL7"/>
<accession>A0A1G2EVL7</accession>
<sequence>MTKISECLKKKIGEELWETLKRIRHENKKGFIRTPEAKAVLSRLVEINLKPKEFEDLLGYKWGSVKNALSYHQIKKPVHKAEVAAHDINSPEFSERFFKFVRSKTVVEMCEEFNLSDEQVSTLLANPPAEHGIYKDSSRHTATYFCIFKGKNVEPKDRIWNYVLAKDDGAAVDIVFPKDIGWKKERSGDSSERRLEKMRIVPMADIWLGDPLHDSALLDERIAWIAREPHIFWFFNGDAIKPPTAKEIKDGVLEKLYLELRTKLAPISHKWLWAQEGCFETKLHATKDAFDPIDDLCDEWDVPYFRTPVSVGLHWAGNLFKFYCIHGKSQAQKKGSKINAIARILGEVEFNHFYVMSHIKDSISSKQVRVSQDVLNFDLAEKKQYLFITPSFVKYDRSRDAKWGYPLPARGQASCALYIDGDYHFYSSPIATGLVAVGEDNI</sequence>
<reference evidence="1 2" key="1">
    <citation type="journal article" date="2016" name="Nat. Commun.">
        <title>Thousands of microbial genomes shed light on interconnected biogeochemical processes in an aquifer system.</title>
        <authorList>
            <person name="Anantharaman K."/>
            <person name="Brown C.T."/>
            <person name="Hug L.A."/>
            <person name="Sharon I."/>
            <person name="Castelle C.J."/>
            <person name="Probst A.J."/>
            <person name="Thomas B.C."/>
            <person name="Singh A."/>
            <person name="Wilkins M.J."/>
            <person name="Karaoz U."/>
            <person name="Brodie E.L."/>
            <person name="Williams K.H."/>
            <person name="Hubbard S.S."/>
            <person name="Banfield J.F."/>
        </authorList>
    </citation>
    <scope>NUCLEOTIDE SEQUENCE [LARGE SCALE GENOMIC DNA]</scope>
</reference>
<name>A0A1G2EVL7_9BACT</name>
<evidence type="ECO:0000313" key="1">
    <source>
        <dbReference type="EMBL" id="OGZ29783.1"/>
    </source>
</evidence>
<protein>
    <submittedName>
        <fullName evidence="1">Uncharacterized protein</fullName>
    </submittedName>
</protein>
<organism evidence="1 2">
    <name type="scientific">Candidatus Niyogibacteria bacterium RIFCSPLOWO2_01_FULL_45_48</name>
    <dbReference type="NCBI Taxonomy" id="1801724"/>
    <lineage>
        <taxon>Bacteria</taxon>
        <taxon>Candidatus Niyogiibacteriota</taxon>
    </lineage>
</organism>
<dbReference type="Proteomes" id="UP000177486">
    <property type="component" value="Unassembled WGS sequence"/>
</dbReference>
<proteinExistence type="predicted"/>
<comment type="caution">
    <text evidence="1">The sequence shown here is derived from an EMBL/GenBank/DDBJ whole genome shotgun (WGS) entry which is preliminary data.</text>
</comment>
<gene>
    <name evidence="1" type="ORF">A2931_00610</name>
</gene>